<protein>
    <recommendedName>
        <fullName evidence="3">Restriction endonuclease</fullName>
    </recommendedName>
</protein>
<dbReference type="Proteomes" id="UP000612680">
    <property type="component" value="Chromosome"/>
</dbReference>
<dbReference type="RefSeq" id="WP_204658677.1">
    <property type="nucleotide sequence ID" value="NZ_CP056775.1"/>
</dbReference>
<name>A0ABX7IB92_9BACT</name>
<reference evidence="1 2" key="1">
    <citation type="submission" date="2020-06" db="EMBL/GenBank/DDBJ databases">
        <title>Dyadobacter sandarakinus sp. nov., isolated from the soil of the Arctic Yellow River Station.</title>
        <authorList>
            <person name="Zhang Y."/>
            <person name="Peng F."/>
        </authorList>
    </citation>
    <scope>NUCLEOTIDE SEQUENCE [LARGE SCALE GENOMIC DNA]</scope>
    <source>
        <strain evidence="1 2">Q3-56</strain>
    </source>
</reference>
<evidence type="ECO:0000313" key="2">
    <source>
        <dbReference type="Proteomes" id="UP000612680"/>
    </source>
</evidence>
<evidence type="ECO:0000313" key="1">
    <source>
        <dbReference type="EMBL" id="QRR03083.1"/>
    </source>
</evidence>
<dbReference type="EMBL" id="CP056775">
    <property type="protein sequence ID" value="QRR03083.1"/>
    <property type="molecule type" value="Genomic_DNA"/>
</dbReference>
<sequence>MKRVTAIGFSIPSFSNDDHIPLDSLGALSDTDIALFSPNLSYTSYSNYDSDSYPSREEFEGKKLYNKKSSADMLLHSQHWRNELTHFIENGGTVFVILSKQEDFFIYTGTTDFTGTGRNRKAAPHVSPFSNYNFLPFKDLEFKVASGKTIVPSSSSVADLFANFKDYLHFEMYIKGDKLNNPTFTTKNKDRVLGVNIKFGKGLVLFIPHLNLEVDKFIKYNSKKDQNDWNEAGIKIGKMLLTNLVEIDKAIRKHVEKSPRPNWIQNEQFLLKSSESTRSLIKEHKVEVTRIEAEIAELRKKFIDQESLKDLLYETGKPLEDAVIKALKILGYQAENYSDGELELDQVIISPEGDRLIGECEGKDNKDIDVTKFRQLLYSLNADFELEHVQEKAFGLLFGNPQRLVDPAERTLAFTKKCCSGAEREKIGLIKTEDLFRVAKYISENQDNDFAKLCRDAIIQQLGKIIQFPRKD</sequence>
<evidence type="ECO:0008006" key="3">
    <source>
        <dbReference type="Google" id="ProtNLM"/>
    </source>
</evidence>
<organism evidence="1 2">
    <name type="scientific">Dyadobacter sandarakinus</name>
    <dbReference type="NCBI Taxonomy" id="2747268"/>
    <lineage>
        <taxon>Bacteria</taxon>
        <taxon>Pseudomonadati</taxon>
        <taxon>Bacteroidota</taxon>
        <taxon>Cytophagia</taxon>
        <taxon>Cytophagales</taxon>
        <taxon>Spirosomataceae</taxon>
        <taxon>Dyadobacter</taxon>
    </lineage>
</organism>
<accession>A0ABX7IB92</accession>
<gene>
    <name evidence="1" type="ORF">HWI92_20290</name>
</gene>
<proteinExistence type="predicted"/>
<keyword evidence="2" id="KW-1185">Reference proteome</keyword>